<dbReference type="InterPro" id="IPR015421">
    <property type="entry name" value="PyrdxlP-dep_Trfase_major"/>
</dbReference>
<dbReference type="Proteomes" id="UP000325313">
    <property type="component" value="Unassembled WGS sequence"/>
</dbReference>
<evidence type="ECO:0000256" key="2">
    <source>
        <dbReference type="ARBA" id="ARBA00022679"/>
    </source>
</evidence>
<dbReference type="Gene3D" id="3.90.1150.10">
    <property type="entry name" value="Aspartate Aminotransferase, domain 1"/>
    <property type="match status" value="1"/>
</dbReference>
<reference evidence="4 5" key="1">
    <citation type="submission" date="2019-05" db="EMBL/GenBank/DDBJ databases">
        <title>Emergence of the Ug99 lineage of the wheat stem rust pathogen through somatic hybridization.</title>
        <authorList>
            <person name="Li F."/>
            <person name="Upadhyaya N.M."/>
            <person name="Sperschneider J."/>
            <person name="Matny O."/>
            <person name="Nguyen-Phuc H."/>
            <person name="Mago R."/>
            <person name="Raley C."/>
            <person name="Miller M.E."/>
            <person name="Silverstein K.A.T."/>
            <person name="Henningsen E."/>
            <person name="Hirsch C.D."/>
            <person name="Visser B."/>
            <person name="Pretorius Z.A."/>
            <person name="Steffenson B.J."/>
            <person name="Schwessinger B."/>
            <person name="Dodds P.N."/>
            <person name="Figueroa M."/>
        </authorList>
    </citation>
    <scope>NUCLEOTIDE SEQUENCE [LARGE SCALE GENOMIC DNA]</scope>
    <source>
        <strain evidence="4 5">Ug99</strain>
    </source>
</reference>
<name>A0A5B0LIW1_PUCGR</name>
<organism evidence="4 5">
    <name type="scientific">Puccinia graminis f. sp. tritici</name>
    <dbReference type="NCBI Taxonomy" id="56615"/>
    <lineage>
        <taxon>Eukaryota</taxon>
        <taxon>Fungi</taxon>
        <taxon>Dikarya</taxon>
        <taxon>Basidiomycota</taxon>
        <taxon>Pucciniomycotina</taxon>
        <taxon>Pucciniomycetes</taxon>
        <taxon>Pucciniales</taxon>
        <taxon>Pucciniaceae</taxon>
        <taxon>Puccinia</taxon>
    </lineage>
</organism>
<evidence type="ECO:0000256" key="3">
    <source>
        <dbReference type="SAM" id="MobiDB-lite"/>
    </source>
</evidence>
<evidence type="ECO:0000313" key="4">
    <source>
        <dbReference type="EMBL" id="KAA1063800.1"/>
    </source>
</evidence>
<gene>
    <name evidence="4" type="primary">ARG8_3</name>
    <name evidence="4" type="ORF">PGTUg99_006511</name>
</gene>
<dbReference type="AlphaFoldDB" id="A0A5B0LIW1"/>
<keyword evidence="2 4" id="KW-0808">Transferase</keyword>
<proteinExistence type="predicted"/>
<dbReference type="PANTHER" id="PTHR11986">
    <property type="entry name" value="AMINOTRANSFERASE CLASS III"/>
    <property type="match status" value="1"/>
</dbReference>
<dbReference type="GO" id="GO:0008483">
    <property type="term" value="F:transaminase activity"/>
    <property type="evidence" value="ECO:0007669"/>
    <property type="project" value="UniProtKB-KW"/>
</dbReference>
<feature type="compositionally biased region" description="Polar residues" evidence="3">
    <location>
        <begin position="138"/>
        <end position="147"/>
    </location>
</feature>
<protein>
    <submittedName>
        <fullName evidence="4">Acetylornithine aminotransferase</fullName>
    </submittedName>
</protein>
<feature type="region of interest" description="Disordered" evidence="3">
    <location>
        <begin position="138"/>
        <end position="164"/>
    </location>
</feature>
<dbReference type="SUPFAM" id="SSF53383">
    <property type="entry name" value="PLP-dependent transferases"/>
    <property type="match status" value="1"/>
</dbReference>
<dbReference type="GO" id="GO:0005759">
    <property type="term" value="C:mitochondrial matrix"/>
    <property type="evidence" value="ECO:0007669"/>
    <property type="project" value="TreeGrafter"/>
</dbReference>
<keyword evidence="1 4" id="KW-0032">Aminotransferase</keyword>
<dbReference type="InterPro" id="IPR015424">
    <property type="entry name" value="PyrdxlP-dep_Trfase"/>
</dbReference>
<evidence type="ECO:0000256" key="1">
    <source>
        <dbReference type="ARBA" id="ARBA00022576"/>
    </source>
</evidence>
<dbReference type="Gene3D" id="3.40.640.10">
    <property type="entry name" value="Type I PLP-dependent aspartate aminotransferase-like (Major domain)"/>
    <property type="match status" value="1"/>
</dbReference>
<comment type="caution">
    <text evidence="4">The sequence shown here is derived from an EMBL/GenBank/DDBJ whole genome shotgun (WGS) entry which is preliminary data.</text>
</comment>
<accession>A0A5B0LIW1</accession>
<dbReference type="InterPro" id="IPR015422">
    <property type="entry name" value="PyrdxlP-dep_Trfase_small"/>
</dbReference>
<dbReference type="GO" id="GO:0030170">
    <property type="term" value="F:pyridoxal phosphate binding"/>
    <property type="evidence" value="ECO:0007669"/>
    <property type="project" value="TreeGrafter"/>
</dbReference>
<dbReference type="GO" id="GO:0042802">
    <property type="term" value="F:identical protein binding"/>
    <property type="evidence" value="ECO:0007669"/>
    <property type="project" value="TreeGrafter"/>
</dbReference>
<dbReference type="InterPro" id="IPR050103">
    <property type="entry name" value="Class-III_PLP-dep_AT"/>
</dbReference>
<dbReference type="EMBL" id="VDEP01000522">
    <property type="protein sequence ID" value="KAA1063800.1"/>
    <property type="molecule type" value="Genomic_DNA"/>
</dbReference>
<sequence length="164" mass="18671">MLPAMNTSRKITNPRLTRQLKQSYKLLHPTSIRFISHLTHPDHPVPQNVQHRIERWSKSMLTPYARPPMILSHGKGCKVWDTEGRHADKEMAEIMYQQAQKLVHCSNLYHNDQAGELACTLVNLTKKFGGLGYPPLADSSSVSTHQESPQDHKVFLPTPAQKLM</sequence>
<dbReference type="PANTHER" id="PTHR11986:SF79">
    <property type="entry name" value="ACETYLORNITHINE AMINOTRANSFERASE, MITOCHONDRIAL"/>
    <property type="match status" value="1"/>
</dbReference>
<evidence type="ECO:0000313" key="5">
    <source>
        <dbReference type="Proteomes" id="UP000325313"/>
    </source>
</evidence>